<name>A0A8H7VMI6_9FUNG</name>
<accession>A0A8H7VMI6</accession>
<dbReference type="AlphaFoldDB" id="A0A8H7VMI6"/>
<dbReference type="Proteomes" id="UP000646827">
    <property type="component" value="Unassembled WGS sequence"/>
</dbReference>
<protein>
    <submittedName>
        <fullName evidence="1">Uncharacterized protein</fullName>
    </submittedName>
</protein>
<gene>
    <name evidence="1" type="ORF">INT45_002946</name>
</gene>
<dbReference type="EMBL" id="JAEPRB010000043">
    <property type="protein sequence ID" value="KAG2224407.1"/>
    <property type="molecule type" value="Genomic_DNA"/>
</dbReference>
<dbReference type="OrthoDB" id="10544604at2759"/>
<comment type="caution">
    <text evidence="1">The sequence shown here is derived from an EMBL/GenBank/DDBJ whole genome shotgun (WGS) entry which is preliminary data.</text>
</comment>
<evidence type="ECO:0000313" key="1">
    <source>
        <dbReference type="EMBL" id="KAG2224407.1"/>
    </source>
</evidence>
<sequence length="153" mass="17832">MPISASTKSLLEFRRTLEFLFSVKDHITQLAARVLKHHTKQNNISQKFGEFRKAKTSNDDTDLWTRDTWYTPHRDDGRFSALPAHLFGLDRPKPLLEKLLLLVDDQGDVNDDVEPEQRPTKEIDEFGYQEVEAGWFNVYTGETTETHPLHYTE</sequence>
<proteinExistence type="predicted"/>
<reference evidence="1 2" key="1">
    <citation type="submission" date="2020-12" db="EMBL/GenBank/DDBJ databases">
        <title>Metabolic potential, ecology and presence of endohyphal bacteria is reflected in genomic diversity of Mucoromycotina.</title>
        <authorList>
            <person name="Muszewska A."/>
            <person name="Okrasinska A."/>
            <person name="Steczkiewicz K."/>
            <person name="Drgas O."/>
            <person name="Orlowska M."/>
            <person name="Perlinska-Lenart U."/>
            <person name="Aleksandrzak-Piekarczyk T."/>
            <person name="Szatraj K."/>
            <person name="Zielenkiewicz U."/>
            <person name="Pilsyk S."/>
            <person name="Malc E."/>
            <person name="Mieczkowski P."/>
            <person name="Kruszewska J.S."/>
            <person name="Biernat P."/>
            <person name="Pawlowska J."/>
        </authorList>
    </citation>
    <scope>NUCLEOTIDE SEQUENCE [LARGE SCALE GENOMIC DNA]</scope>
    <source>
        <strain evidence="1 2">CBS 142.35</strain>
    </source>
</reference>
<organism evidence="1 2">
    <name type="scientific">Circinella minor</name>
    <dbReference type="NCBI Taxonomy" id="1195481"/>
    <lineage>
        <taxon>Eukaryota</taxon>
        <taxon>Fungi</taxon>
        <taxon>Fungi incertae sedis</taxon>
        <taxon>Mucoromycota</taxon>
        <taxon>Mucoromycotina</taxon>
        <taxon>Mucoromycetes</taxon>
        <taxon>Mucorales</taxon>
        <taxon>Lichtheimiaceae</taxon>
        <taxon>Circinella</taxon>
    </lineage>
</organism>
<evidence type="ECO:0000313" key="2">
    <source>
        <dbReference type="Proteomes" id="UP000646827"/>
    </source>
</evidence>
<keyword evidence="2" id="KW-1185">Reference proteome</keyword>